<reference evidence="3 4" key="1">
    <citation type="submission" date="2020-08" db="EMBL/GenBank/DDBJ databases">
        <title>The Agave Microbiome: Exploring the role of microbial communities in plant adaptations to desert environments.</title>
        <authorList>
            <person name="Partida-Martinez L.P."/>
        </authorList>
    </citation>
    <scope>NUCLEOTIDE SEQUENCE [LARGE SCALE GENOMIC DNA]</scope>
    <source>
        <strain evidence="3 4">AT3.2</strain>
    </source>
</reference>
<dbReference type="Gene3D" id="2.160.20.120">
    <property type="match status" value="1"/>
</dbReference>
<keyword evidence="1" id="KW-0732">Signal</keyword>
<dbReference type="Pfam" id="PF10988">
    <property type="entry name" value="DUF2807"/>
    <property type="match status" value="1"/>
</dbReference>
<dbReference type="Proteomes" id="UP000540787">
    <property type="component" value="Unassembled WGS sequence"/>
</dbReference>
<dbReference type="EMBL" id="JACHBX010000001">
    <property type="protein sequence ID" value="MBB6132489.1"/>
    <property type="molecule type" value="Genomic_DNA"/>
</dbReference>
<proteinExistence type="predicted"/>
<feature type="domain" description="Putative auto-transporter adhesin head GIN" evidence="2">
    <location>
        <begin position="55"/>
        <end position="237"/>
    </location>
</feature>
<dbReference type="PANTHER" id="PTHR39200:SF1">
    <property type="entry name" value="AUTO-TRANSPORTER ADHESIN HEAD GIN DOMAIN-CONTAINING PROTEIN-RELATED"/>
    <property type="match status" value="1"/>
</dbReference>
<dbReference type="PANTHER" id="PTHR39200">
    <property type="entry name" value="HYPOTHETICAL EXPORTED PROTEIN"/>
    <property type="match status" value="1"/>
</dbReference>
<evidence type="ECO:0000313" key="3">
    <source>
        <dbReference type="EMBL" id="MBB6132489.1"/>
    </source>
</evidence>
<sequence>MSRHAYSTPALRALMLAAVLACSVAPPAAMAWPFGSEQVEGNGNVTRQARKVESFNGIALGLPGRLELRTGNVDSVTVETDDNLQALVETRVEDGMLRIRPAKRNLNLRTRNLKIVVTARQIDRLSLGGSGTIDADVLRGKRLDLDVGGSGKIQIARLEAETVSASVAGSGDLRADGGAVRELSVSIGGSGDVDMGKIAADSARVSIAGSGDATVWAKNDLRASIAGSGDVGYYGDPKVSRSVAGSGEVRRIGNAPR</sequence>
<feature type="chain" id="PRO_5030585584" description="Putative auto-transporter adhesin head GIN domain-containing protein" evidence="1">
    <location>
        <begin position="32"/>
        <end position="257"/>
    </location>
</feature>
<keyword evidence="4" id="KW-1185">Reference proteome</keyword>
<dbReference type="InterPro" id="IPR021255">
    <property type="entry name" value="DUF2807"/>
</dbReference>
<accession>A0A7W9U866</accession>
<feature type="signal peptide" evidence="1">
    <location>
        <begin position="1"/>
        <end position="31"/>
    </location>
</feature>
<evidence type="ECO:0000259" key="2">
    <source>
        <dbReference type="Pfam" id="PF10988"/>
    </source>
</evidence>
<gene>
    <name evidence="3" type="ORF">HD842_000600</name>
</gene>
<name>A0A7W9U866_9BURK</name>
<dbReference type="AlphaFoldDB" id="A0A7W9U866"/>
<protein>
    <recommendedName>
        <fullName evidence="2">Putative auto-transporter adhesin head GIN domain-containing protein</fullName>
    </recommendedName>
</protein>
<evidence type="ECO:0000313" key="4">
    <source>
        <dbReference type="Proteomes" id="UP000540787"/>
    </source>
</evidence>
<comment type="caution">
    <text evidence="3">The sequence shown here is derived from an EMBL/GenBank/DDBJ whole genome shotgun (WGS) entry which is preliminary data.</text>
</comment>
<organism evidence="3 4">
    <name type="scientific">Massilia aurea</name>
    <dbReference type="NCBI Taxonomy" id="373040"/>
    <lineage>
        <taxon>Bacteria</taxon>
        <taxon>Pseudomonadati</taxon>
        <taxon>Pseudomonadota</taxon>
        <taxon>Betaproteobacteria</taxon>
        <taxon>Burkholderiales</taxon>
        <taxon>Oxalobacteraceae</taxon>
        <taxon>Telluria group</taxon>
        <taxon>Massilia</taxon>
    </lineage>
</organism>
<evidence type="ECO:0000256" key="1">
    <source>
        <dbReference type="SAM" id="SignalP"/>
    </source>
</evidence>
<dbReference type="RefSeq" id="WP_229424572.1">
    <property type="nucleotide sequence ID" value="NZ_JACHBX010000001.1"/>
</dbReference>